<keyword evidence="3 7" id="KW-0812">Transmembrane</keyword>
<feature type="transmembrane region" description="Helical" evidence="7">
    <location>
        <begin position="233"/>
        <end position="249"/>
    </location>
</feature>
<keyword evidence="6" id="KW-0479">Metal-binding</keyword>
<dbReference type="Proteomes" id="UP000887229">
    <property type="component" value="Unassembled WGS sequence"/>
</dbReference>
<evidence type="ECO:0000313" key="8">
    <source>
        <dbReference type="EMBL" id="KAG9249971.1"/>
    </source>
</evidence>
<keyword evidence="9" id="KW-1185">Reference proteome</keyword>
<feature type="transmembrane region" description="Helical" evidence="7">
    <location>
        <begin position="169"/>
        <end position="188"/>
    </location>
</feature>
<name>A0A9P7ZDL3_9HYPO</name>
<dbReference type="EMBL" id="MU251286">
    <property type="protein sequence ID" value="KAG9249971.1"/>
    <property type="molecule type" value="Genomic_DNA"/>
</dbReference>
<evidence type="ECO:0000256" key="1">
    <source>
        <dbReference type="ARBA" id="ARBA00004141"/>
    </source>
</evidence>
<evidence type="ECO:0000256" key="7">
    <source>
        <dbReference type="SAM" id="Phobius"/>
    </source>
</evidence>
<dbReference type="OrthoDB" id="529367at2759"/>
<dbReference type="PANTHER" id="PTHR20855">
    <property type="entry name" value="ADIPOR/PROGESTIN RECEPTOR-RELATED"/>
    <property type="match status" value="1"/>
</dbReference>
<evidence type="ECO:0000313" key="9">
    <source>
        <dbReference type="Proteomes" id="UP000887229"/>
    </source>
</evidence>
<evidence type="ECO:0000256" key="2">
    <source>
        <dbReference type="ARBA" id="ARBA00007018"/>
    </source>
</evidence>
<feature type="transmembrane region" description="Helical" evidence="7">
    <location>
        <begin position="66"/>
        <end position="88"/>
    </location>
</feature>
<dbReference type="PANTHER" id="PTHR20855:SF52">
    <property type="entry name" value="ADIPONECTIN RECEPTOR PROTEIN"/>
    <property type="match status" value="1"/>
</dbReference>
<dbReference type="GO" id="GO:0016020">
    <property type="term" value="C:membrane"/>
    <property type="evidence" value="ECO:0007669"/>
    <property type="project" value="UniProtKB-SubCell"/>
</dbReference>
<dbReference type="AlphaFoldDB" id="A0A9P7ZDL3"/>
<dbReference type="Pfam" id="PF03006">
    <property type="entry name" value="HlyIII"/>
    <property type="match status" value="1"/>
</dbReference>
<accession>A0A9P7ZDL3</accession>
<comment type="subcellular location">
    <subcellularLocation>
        <location evidence="1">Membrane</location>
        <topology evidence="1">Multi-pass membrane protein</topology>
    </subcellularLocation>
</comment>
<organism evidence="8 9">
    <name type="scientific">Emericellopsis atlantica</name>
    <dbReference type="NCBI Taxonomy" id="2614577"/>
    <lineage>
        <taxon>Eukaryota</taxon>
        <taxon>Fungi</taxon>
        <taxon>Dikarya</taxon>
        <taxon>Ascomycota</taxon>
        <taxon>Pezizomycotina</taxon>
        <taxon>Sordariomycetes</taxon>
        <taxon>Hypocreomycetidae</taxon>
        <taxon>Hypocreales</taxon>
        <taxon>Bionectriaceae</taxon>
        <taxon>Emericellopsis</taxon>
    </lineage>
</organism>
<evidence type="ECO:0000256" key="5">
    <source>
        <dbReference type="ARBA" id="ARBA00023136"/>
    </source>
</evidence>
<sequence>MVTTTSDPSQRSGAKARTVKWQELDVWQRERAGDDGYILGGYRLAKADYAEILTSLTFLHNESCNIYTHLIGAFLIPLVATVFLRYLGAPQFLNTSYMDYAMFGVYFWCAEACLVLSTLYHLMQPHSYRVEVFWHGMDLLGIVIVTMGTFASGIYYIFFCEASLQRLHWAIVFITGTITGALISNPLLKTPRWRRLKVTAFIVFGSSSFIPLLHGVHRYGLAYMLQYAGMKRYLVELAYYGTGVGFYAFRVPERWAPGQFDFWGSSHQIFHVAIVCAMYTHVTALLHGFTYAHTMDVCQFQGVR</sequence>
<comment type="similarity">
    <text evidence="2">Belongs to the ADIPOR family.</text>
</comment>
<proteinExistence type="inferred from homology"/>
<keyword evidence="4 7" id="KW-1133">Transmembrane helix</keyword>
<feature type="transmembrane region" description="Helical" evidence="7">
    <location>
        <begin position="100"/>
        <end position="120"/>
    </location>
</feature>
<reference evidence="8" key="1">
    <citation type="journal article" date="2021" name="IMA Fungus">
        <title>Genomic characterization of three marine fungi, including Emericellopsis atlantica sp. nov. with signatures of a generalist lifestyle and marine biomass degradation.</title>
        <authorList>
            <person name="Hagestad O.C."/>
            <person name="Hou L."/>
            <person name="Andersen J.H."/>
            <person name="Hansen E.H."/>
            <person name="Altermark B."/>
            <person name="Li C."/>
            <person name="Kuhnert E."/>
            <person name="Cox R.J."/>
            <person name="Crous P.W."/>
            <person name="Spatafora J.W."/>
            <person name="Lail K."/>
            <person name="Amirebrahimi M."/>
            <person name="Lipzen A."/>
            <person name="Pangilinan J."/>
            <person name="Andreopoulos W."/>
            <person name="Hayes R.D."/>
            <person name="Ng V."/>
            <person name="Grigoriev I.V."/>
            <person name="Jackson S.A."/>
            <person name="Sutton T.D.S."/>
            <person name="Dobson A.D.W."/>
            <person name="Rama T."/>
        </authorList>
    </citation>
    <scope>NUCLEOTIDE SEQUENCE</scope>
    <source>
        <strain evidence="8">TS7</strain>
    </source>
</reference>
<protein>
    <submittedName>
        <fullName evidence="8">Hemolysin-III protein</fullName>
    </submittedName>
</protein>
<dbReference type="InterPro" id="IPR004254">
    <property type="entry name" value="AdipoR/HlyIII-related"/>
</dbReference>
<evidence type="ECO:0000256" key="3">
    <source>
        <dbReference type="ARBA" id="ARBA00022692"/>
    </source>
</evidence>
<feature type="transmembrane region" description="Helical" evidence="7">
    <location>
        <begin position="132"/>
        <end position="157"/>
    </location>
</feature>
<gene>
    <name evidence="8" type="ORF">F5Z01DRAFT_433619</name>
</gene>
<feature type="binding site" evidence="6">
    <location>
        <position position="267"/>
    </location>
    <ligand>
        <name>Zn(2+)</name>
        <dbReference type="ChEBI" id="CHEBI:29105"/>
    </ligand>
</feature>
<comment type="caution">
    <text evidence="8">The sequence shown here is derived from an EMBL/GenBank/DDBJ whole genome shotgun (WGS) entry which is preliminary data.</text>
</comment>
<dbReference type="GO" id="GO:0046872">
    <property type="term" value="F:metal ion binding"/>
    <property type="evidence" value="ECO:0007669"/>
    <property type="project" value="UniProtKB-KW"/>
</dbReference>
<keyword evidence="6" id="KW-0862">Zinc</keyword>
<feature type="binding site" evidence="6">
    <location>
        <position position="121"/>
    </location>
    <ligand>
        <name>Zn(2+)</name>
        <dbReference type="ChEBI" id="CHEBI:29105"/>
    </ligand>
</feature>
<keyword evidence="5 7" id="KW-0472">Membrane</keyword>
<feature type="binding site" evidence="6">
    <location>
        <position position="271"/>
    </location>
    <ligand>
        <name>Zn(2+)</name>
        <dbReference type="ChEBI" id="CHEBI:29105"/>
    </ligand>
</feature>
<evidence type="ECO:0000256" key="4">
    <source>
        <dbReference type="ARBA" id="ARBA00022989"/>
    </source>
</evidence>
<evidence type="ECO:0000256" key="6">
    <source>
        <dbReference type="PIRSR" id="PIRSR604254-1"/>
    </source>
</evidence>
<dbReference type="GO" id="GO:0038023">
    <property type="term" value="F:signaling receptor activity"/>
    <property type="evidence" value="ECO:0007669"/>
    <property type="project" value="TreeGrafter"/>
</dbReference>
<feature type="transmembrane region" description="Helical" evidence="7">
    <location>
        <begin position="200"/>
        <end position="221"/>
    </location>
</feature>
<feature type="transmembrane region" description="Helical" evidence="7">
    <location>
        <begin position="269"/>
        <end position="289"/>
    </location>
</feature>
<dbReference type="RefSeq" id="XP_046113895.1">
    <property type="nucleotide sequence ID" value="XM_046259705.1"/>
</dbReference>
<dbReference type="GeneID" id="70290608"/>
<dbReference type="GO" id="GO:0006882">
    <property type="term" value="P:intracellular zinc ion homeostasis"/>
    <property type="evidence" value="ECO:0007669"/>
    <property type="project" value="TreeGrafter"/>
</dbReference>